<gene>
    <name evidence="1" type="ORF">ZIOFF_058697</name>
</gene>
<comment type="caution">
    <text evidence="1">The sequence shown here is derived from an EMBL/GenBank/DDBJ whole genome shotgun (WGS) entry which is preliminary data.</text>
</comment>
<evidence type="ECO:0000313" key="2">
    <source>
        <dbReference type="Proteomes" id="UP000734854"/>
    </source>
</evidence>
<evidence type="ECO:0000313" key="1">
    <source>
        <dbReference type="EMBL" id="KAG6482070.1"/>
    </source>
</evidence>
<sequence length="64" mass="7611">MTSNVKLPTYYVIVDYELFSRHHGPNQIQEGDFFHVQNIEKEDVAFSYGMIQNHHKEVRQLLMS</sequence>
<dbReference type="Proteomes" id="UP000734854">
    <property type="component" value="Unassembled WGS sequence"/>
</dbReference>
<name>A0A8J5KAX7_ZINOF</name>
<accession>A0A8J5KAX7</accession>
<dbReference type="AlphaFoldDB" id="A0A8J5KAX7"/>
<protein>
    <submittedName>
        <fullName evidence="1">Uncharacterized protein</fullName>
    </submittedName>
</protein>
<proteinExistence type="predicted"/>
<reference evidence="1 2" key="1">
    <citation type="submission" date="2020-08" db="EMBL/GenBank/DDBJ databases">
        <title>Plant Genome Project.</title>
        <authorList>
            <person name="Zhang R.-G."/>
        </authorList>
    </citation>
    <scope>NUCLEOTIDE SEQUENCE [LARGE SCALE GENOMIC DNA]</scope>
    <source>
        <tissue evidence="1">Rhizome</tissue>
    </source>
</reference>
<organism evidence="1 2">
    <name type="scientific">Zingiber officinale</name>
    <name type="common">Ginger</name>
    <name type="synonym">Amomum zingiber</name>
    <dbReference type="NCBI Taxonomy" id="94328"/>
    <lineage>
        <taxon>Eukaryota</taxon>
        <taxon>Viridiplantae</taxon>
        <taxon>Streptophyta</taxon>
        <taxon>Embryophyta</taxon>
        <taxon>Tracheophyta</taxon>
        <taxon>Spermatophyta</taxon>
        <taxon>Magnoliopsida</taxon>
        <taxon>Liliopsida</taxon>
        <taxon>Zingiberales</taxon>
        <taxon>Zingiberaceae</taxon>
        <taxon>Zingiber</taxon>
    </lineage>
</organism>
<dbReference type="EMBL" id="JACMSC010000016">
    <property type="protein sequence ID" value="KAG6482070.1"/>
    <property type="molecule type" value="Genomic_DNA"/>
</dbReference>
<keyword evidence="2" id="KW-1185">Reference proteome</keyword>